<dbReference type="AlphaFoldDB" id="C8S485"/>
<dbReference type="SUPFAM" id="SSF55174">
    <property type="entry name" value="Alpha-L RNA-binding motif"/>
    <property type="match status" value="1"/>
</dbReference>
<dbReference type="EMBL" id="ACYY01000023">
    <property type="protein sequence ID" value="EEW24199.1"/>
    <property type="molecule type" value="Genomic_DNA"/>
</dbReference>
<protein>
    <submittedName>
        <fullName evidence="3">RNA-binding S4 domain protein</fullName>
    </submittedName>
</protein>
<dbReference type="RefSeq" id="WP_008032073.1">
    <property type="nucleotide sequence ID" value="NZ_ACYY01000023.1"/>
</dbReference>
<dbReference type="Pfam" id="PF01479">
    <property type="entry name" value="S4"/>
    <property type="match status" value="1"/>
</dbReference>
<dbReference type="CDD" id="cd00165">
    <property type="entry name" value="S4"/>
    <property type="match status" value="1"/>
</dbReference>
<dbReference type="InterPro" id="IPR002942">
    <property type="entry name" value="S4_RNA-bd"/>
</dbReference>
<dbReference type="STRING" id="371731.Rsw2DRAFT_2819"/>
<name>C8S485_9RHOB</name>
<keyword evidence="4" id="KW-1185">Reference proteome</keyword>
<evidence type="ECO:0000313" key="4">
    <source>
        <dbReference type="Proteomes" id="UP000010121"/>
    </source>
</evidence>
<reference evidence="3 4" key="1">
    <citation type="submission" date="2009-08" db="EMBL/GenBank/DDBJ databases">
        <title>The draft genome of Rhodobacter sp. SW2.</title>
        <authorList>
            <consortium name="US DOE Joint Genome Institute (JGI-PGF)"/>
            <person name="Lucas S."/>
            <person name="Copeland A."/>
            <person name="Lapidus A."/>
            <person name="Glavina del Rio T."/>
            <person name="Tice H."/>
            <person name="Bruce D."/>
            <person name="Goodwin L."/>
            <person name="Pitluck S."/>
            <person name="Larimer F."/>
            <person name="Land M.L."/>
            <person name="Hauser L."/>
            <person name="Emerson D."/>
        </authorList>
    </citation>
    <scope>NUCLEOTIDE SEQUENCE [LARGE SCALE GENOMIC DNA]</scope>
    <source>
        <strain evidence="3 4">SW2</strain>
    </source>
</reference>
<dbReference type="InterPro" id="IPR036986">
    <property type="entry name" value="S4_RNA-bd_sf"/>
</dbReference>
<organism evidence="3 4">
    <name type="scientific">Rhodobacter ferrooxidans</name>
    <dbReference type="NCBI Taxonomy" id="371731"/>
    <lineage>
        <taxon>Bacteria</taxon>
        <taxon>Pseudomonadati</taxon>
        <taxon>Pseudomonadota</taxon>
        <taxon>Alphaproteobacteria</taxon>
        <taxon>Rhodobacterales</taxon>
        <taxon>Rhodobacter group</taxon>
        <taxon>Rhodobacter</taxon>
    </lineage>
</organism>
<comment type="caution">
    <text evidence="3">The sequence shown here is derived from an EMBL/GenBank/DDBJ whole genome shotgun (WGS) entry which is preliminary data.</text>
</comment>
<keyword evidence="1" id="KW-0694">RNA-binding</keyword>
<dbReference type="GO" id="GO:0003723">
    <property type="term" value="F:RNA binding"/>
    <property type="evidence" value="ECO:0007669"/>
    <property type="project" value="UniProtKB-KW"/>
</dbReference>
<feature type="domain" description="RNA-binding S4" evidence="2">
    <location>
        <begin position="12"/>
        <end position="78"/>
    </location>
</feature>
<evidence type="ECO:0000256" key="1">
    <source>
        <dbReference type="PROSITE-ProRule" id="PRU00182"/>
    </source>
</evidence>
<sequence length="100" mass="10893">MRQGNPAALPRQRLDLWLWQARFFKTRALAAAVVSSGHLRLNGAKVGKPGHGVTPGDVLGFVQADRLRLVRVLGLAQRRGPSIEAQTLYLDLDAPSSPLE</sequence>
<dbReference type="eggNOG" id="COG1188">
    <property type="taxonomic scope" value="Bacteria"/>
</dbReference>
<evidence type="ECO:0000259" key="2">
    <source>
        <dbReference type="SMART" id="SM00363"/>
    </source>
</evidence>
<proteinExistence type="predicted"/>
<dbReference type="Gene3D" id="3.10.290.10">
    <property type="entry name" value="RNA-binding S4 domain"/>
    <property type="match status" value="1"/>
</dbReference>
<dbReference type="PROSITE" id="PS50889">
    <property type="entry name" value="S4"/>
    <property type="match status" value="1"/>
</dbReference>
<dbReference type="SMART" id="SM00363">
    <property type="entry name" value="S4"/>
    <property type="match status" value="1"/>
</dbReference>
<evidence type="ECO:0000313" key="3">
    <source>
        <dbReference type="EMBL" id="EEW24199.1"/>
    </source>
</evidence>
<dbReference type="Proteomes" id="UP000010121">
    <property type="component" value="Unassembled WGS sequence"/>
</dbReference>
<gene>
    <name evidence="3" type="ORF">Rsw2DRAFT_2819</name>
</gene>
<accession>C8S485</accession>